<dbReference type="STRING" id="765913.ThidrDRAFT_2516"/>
<dbReference type="SUPFAM" id="SSF47819">
    <property type="entry name" value="HRDC-like"/>
    <property type="match status" value="1"/>
</dbReference>
<proteinExistence type="predicted"/>
<sequence>MRYHFFTVRCIDPAADSERLNAFLAAHPVLSVDRELIADGANSYLSFCIALVEPGALPGTISGKTPKRGSVDYREVLSPEVFAVYARLRTLRNRLAEEQGTPPFAIFTNEQIAAMAQLPSPSREALAGIEGVGDKRLAQYADAFLAALREPADG</sequence>
<gene>
    <name evidence="2" type="ORF">ThidrDRAFT_2516</name>
</gene>
<dbReference type="AlphaFoldDB" id="G2E2G8"/>
<dbReference type="EMBL" id="AFWT01000016">
    <property type="protein sequence ID" value="EGV30884.1"/>
    <property type="molecule type" value="Genomic_DNA"/>
</dbReference>
<organism evidence="2 3">
    <name type="scientific">Thiorhodococcus drewsii AZ1</name>
    <dbReference type="NCBI Taxonomy" id="765913"/>
    <lineage>
        <taxon>Bacteria</taxon>
        <taxon>Pseudomonadati</taxon>
        <taxon>Pseudomonadota</taxon>
        <taxon>Gammaproteobacteria</taxon>
        <taxon>Chromatiales</taxon>
        <taxon>Chromatiaceae</taxon>
        <taxon>Thiorhodococcus</taxon>
    </lineage>
</organism>
<dbReference type="InterPro" id="IPR002121">
    <property type="entry name" value="HRDC_dom"/>
</dbReference>
<protein>
    <submittedName>
        <fullName evidence="2">HRDC domain protein</fullName>
    </submittedName>
</protein>
<dbReference type="Pfam" id="PF00570">
    <property type="entry name" value="HRDC"/>
    <property type="match status" value="1"/>
</dbReference>
<dbReference type="OrthoDB" id="7063921at2"/>
<name>G2E2G8_9GAMM</name>
<dbReference type="eggNOG" id="COG0514">
    <property type="taxonomic scope" value="Bacteria"/>
</dbReference>
<dbReference type="InterPro" id="IPR044876">
    <property type="entry name" value="HRDC_dom_sf"/>
</dbReference>
<evidence type="ECO:0000313" key="2">
    <source>
        <dbReference type="EMBL" id="EGV30884.1"/>
    </source>
</evidence>
<reference evidence="2 3" key="1">
    <citation type="submission" date="2011-06" db="EMBL/GenBank/DDBJ databases">
        <title>The draft genome of Thiorhodococcus drewsii AZ1.</title>
        <authorList>
            <consortium name="US DOE Joint Genome Institute (JGI-PGF)"/>
            <person name="Lucas S."/>
            <person name="Han J."/>
            <person name="Lapidus A."/>
            <person name="Cheng J.-F."/>
            <person name="Goodwin L."/>
            <person name="Pitluck S."/>
            <person name="Peters L."/>
            <person name="Land M.L."/>
            <person name="Hauser L."/>
            <person name="Vogl K."/>
            <person name="Liu Z."/>
            <person name="Imhoff J."/>
            <person name="Thiel V."/>
            <person name="Frigaard N.-U."/>
            <person name="Bryant D.A."/>
            <person name="Woyke T.J."/>
        </authorList>
    </citation>
    <scope>NUCLEOTIDE SEQUENCE [LARGE SCALE GENOMIC DNA]</scope>
    <source>
        <strain evidence="2 3">AZ1</strain>
    </source>
</reference>
<accession>G2E2G8</accession>
<dbReference type="Gene3D" id="1.10.150.80">
    <property type="entry name" value="HRDC domain"/>
    <property type="match status" value="1"/>
</dbReference>
<comment type="caution">
    <text evidence="2">The sequence shown here is derived from an EMBL/GenBank/DDBJ whole genome shotgun (WGS) entry which is preliminary data.</text>
</comment>
<dbReference type="GO" id="GO:0000166">
    <property type="term" value="F:nucleotide binding"/>
    <property type="evidence" value="ECO:0007669"/>
    <property type="project" value="InterPro"/>
</dbReference>
<feature type="domain" description="HRDC" evidence="1">
    <location>
        <begin position="78"/>
        <end position="154"/>
    </location>
</feature>
<evidence type="ECO:0000313" key="3">
    <source>
        <dbReference type="Proteomes" id="UP000004200"/>
    </source>
</evidence>
<dbReference type="InterPro" id="IPR010997">
    <property type="entry name" value="HRDC-like_sf"/>
</dbReference>
<dbReference type="RefSeq" id="WP_007041229.1">
    <property type="nucleotide sequence ID" value="NZ_AFWT01000016.1"/>
</dbReference>
<dbReference type="PROSITE" id="PS50967">
    <property type="entry name" value="HRDC"/>
    <property type="match status" value="1"/>
</dbReference>
<dbReference type="SMART" id="SM00341">
    <property type="entry name" value="HRDC"/>
    <property type="match status" value="1"/>
</dbReference>
<dbReference type="GO" id="GO:0003676">
    <property type="term" value="F:nucleic acid binding"/>
    <property type="evidence" value="ECO:0007669"/>
    <property type="project" value="InterPro"/>
</dbReference>
<keyword evidence="3" id="KW-1185">Reference proteome</keyword>
<dbReference type="Proteomes" id="UP000004200">
    <property type="component" value="Unassembled WGS sequence"/>
</dbReference>
<evidence type="ECO:0000259" key="1">
    <source>
        <dbReference type="PROSITE" id="PS50967"/>
    </source>
</evidence>